<organism evidence="1 2">
    <name type="scientific">Armillaria gallica</name>
    <name type="common">Bulbous honey fungus</name>
    <name type="synonym">Armillaria bulbosa</name>
    <dbReference type="NCBI Taxonomy" id="47427"/>
    <lineage>
        <taxon>Eukaryota</taxon>
        <taxon>Fungi</taxon>
        <taxon>Dikarya</taxon>
        <taxon>Basidiomycota</taxon>
        <taxon>Agaricomycotina</taxon>
        <taxon>Agaricomycetes</taxon>
        <taxon>Agaricomycetidae</taxon>
        <taxon>Agaricales</taxon>
        <taxon>Marasmiineae</taxon>
        <taxon>Physalacriaceae</taxon>
        <taxon>Armillaria</taxon>
    </lineage>
</organism>
<accession>A0A2H3DPF7</accession>
<feature type="non-terminal residue" evidence="1">
    <location>
        <position position="1"/>
    </location>
</feature>
<proteinExistence type="predicted"/>
<feature type="non-terminal residue" evidence="1">
    <location>
        <position position="106"/>
    </location>
</feature>
<dbReference type="STRING" id="47427.A0A2H3DPF7"/>
<dbReference type="EMBL" id="KZ293656">
    <property type="protein sequence ID" value="PBK93352.1"/>
    <property type="molecule type" value="Genomic_DNA"/>
</dbReference>
<dbReference type="Proteomes" id="UP000217790">
    <property type="component" value="Unassembled WGS sequence"/>
</dbReference>
<dbReference type="OrthoDB" id="2954809at2759"/>
<evidence type="ECO:0000313" key="2">
    <source>
        <dbReference type="Proteomes" id="UP000217790"/>
    </source>
</evidence>
<dbReference type="InParanoid" id="A0A2H3DPF7"/>
<protein>
    <submittedName>
        <fullName evidence="1">Uncharacterized protein</fullName>
    </submittedName>
</protein>
<keyword evidence="2" id="KW-1185">Reference proteome</keyword>
<name>A0A2H3DPF7_ARMGA</name>
<sequence>KSHAANNNCKGIGHTLNKCWKLGGGRQGQYPAWWKGKQDAHLPFTNLVIADTSSSAAGSITTNSEAALVVNNSSPGLDKSRMYGDSGALTHFMQNRDLFFNYVPLG</sequence>
<evidence type="ECO:0000313" key="1">
    <source>
        <dbReference type="EMBL" id="PBK93352.1"/>
    </source>
</evidence>
<dbReference type="AlphaFoldDB" id="A0A2H3DPF7"/>
<reference evidence="2" key="1">
    <citation type="journal article" date="2017" name="Nat. Ecol. Evol.">
        <title>Genome expansion and lineage-specific genetic innovations in the forest pathogenic fungi Armillaria.</title>
        <authorList>
            <person name="Sipos G."/>
            <person name="Prasanna A.N."/>
            <person name="Walter M.C."/>
            <person name="O'Connor E."/>
            <person name="Balint B."/>
            <person name="Krizsan K."/>
            <person name="Kiss B."/>
            <person name="Hess J."/>
            <person name="Varga T."/>
            <person name="Slot J."/>
            <person name="Riley R."/>
            <person name="Boka B."/>
            <person name="Rigling D."/>
            <person name="Barry K."/>
            <person name="Lee J."/>
            <person name="Mihaltcheva S."/>
            <person name="LaButti K."/>
            <person name="Lipzen A."/>
            <person name="Waldron R."/>
            <person name="Moloney N.M."/>
            <person name="Sperisen C."/>
            <person name="Kredics L."/>
            <person name="Vagvoelgyi C."/>
            <person name="Patrignani A."/>
            <person name="Fitzpatrick D."/>
            <person name="Nagy I."/>
            <person name="Doyle S."/>
            <person name="Anderson J.B."/>
            <person name="Grigoriev I.V."/>
            <person name="Gueldener U."/>
            <person name="Muensterkoetter M."/>
            <person name="Nagy L.G."/>
        </authorList>
    </citation>
    <scope>NUCLEOTIDE SEQUENCE [LARGE SCALE GENOMIC DNA]</scope>
    <source>
        <strain evidence="2">Ar21-2</strain>
    </source>
</reference>
<gene>
    <name evidence="1" type="ORF">ARMGADRAFT_891405</name>
</gene>